<dbReference type="AlphaFoldDB" id="A0A7X6J9Z9"/>
<dbReference type="Proteomes" id="UP000430843">
    <property type="component" value="Unassembled WGS sequence"/>
</dbReference>
<proteinExistence type="predicted"/>
<accession>A0A7X6J9Z9</accession>
<evidence type="ECO:0000313" key="1">
    <source>
        <dbReference type="EMBL" id="KAB2666546.1"/>
    </source>
</evidence>
<protein>
    <submittedName>
        <fullName evidence="2">Uncharacterized protein</fullName>
    </submittedName>
</protein>
<evidence type="ECO:0000313" key="3">
    <source>
        <dbReference type="Proteomes" id="UP000430843"/>
    </source>
</evidence>
<evidence type="ECO:0000313" key="4">
    <source>
        <dbReference type="Proteomes" id="UP000558475"/>
    </source>
</evidence>
<dbReference type="Proteomes" id="UP000558475">
    <property type="component" value="Unassembled WGS sequence"/>
</dbReference>
<dbReference type="EMBL" id="JAAXZB010000001">
    <property type="protein sequence ID" value="NKW09437.1"/>
    <property type="molecule type" value="Genomic_DNA"/>
</dbReference>
<organism evidence="2 4">
    <name type="scientific">Brucella tritici</name>
    <dbReference type="NCBI Taxonomy" id="94626"/>
    <lineage>
        <taxon>Bacteria</taxon>
        <taxon>Pseudomonadati</taxon>
        <taxon>Pseudomonadota</taxon>
        <taxon>Alphaproteobacteria</taxon>
        <taxon>Hyphomicrobiales</taxon>
        <taxon>Brucellaceae</taxon>
        <taxon>Brucella/Ochrobactrum group</taxon>
        <taxon>Brucella</taxon>
    </lineage>
</organism>
<name>A0A7X6J9Z9_9HYPH</name>
<gene>
    <name evidence="1" type="ORF">F9K91_05025</name>
    <name evidence="2" type="ORF">HGG76_05955</name>
</gene>
<comment type="caution">
    <text evidence="2">The sequence shown here is derived from an EMBL/GenBank/DDBJ whole genome shotgun (WGS) entry which is preliminary data.</text>
</comment>
<dbReference type="RefSeq" id="WP_151677328.1">
    <property type="nucleotide sequence ID" value="NZ_WBWA01000003.1"/>
</dbReference>
<keyword evidence="3" id="KW-1185">Reference proteome</keyword>
<reference evidence="2 4" key="2">
    <citation type="submission" date="2020-04" db="EMBL/GenBank/DDBJ databases">
        <title>Whole genome sequencing of clinical and environmental type strains of Ochrobactrum.</title>
        <authorList>
            <person name="Dharne M."/>
        </authorList>
    </citation>
    <scope>NUCLEOTIDE SEQUENCE [LARGE SCALE GENOMIC DNA]</scope>
    <source>
        <strain evidence="2 4">DSM 13340</strain>
    </source>
</reference>
<dbReference type="EMBL" id="WBWA01000003">
    <property type="protein sequence ID" value="KAB2666546.1"/>
    <property type="molecule type" value="Genomic_DNA"/>
</dbReference>
<reference evidence="1 3" key="1">
    <citation type="submission" date="2019-09" db="EMBL/GenBank/DDBJ databases">
        <title>Taxonomic organization of the family Brucellaceae based on a phylogenomic approach.</title>
        <authorList>
            <person name="Leclercq S."/>
            <person name="Cloeckaert A."/>
            <person name="Zygmunt M.S."/>
        </authorList>
    </citation>
    <scope>NUCLEOTIDE SEQUENCE [LARGE SCALE GENOMIC DNA]</scope>
    <source>
        <strain evidence="1 3">LMG 18957</strain>
    </source>
</reference>
<sequence length="73" mass="8187">MSIEYIKSYYRVPARVGGRVEYTGEKAARYGTITGAQDAYLTIKLDGDNNDAPYHPTWELRYLDACASSCDQS</sequence>
<evidence type="ECO:0000313" key="2">
    <source>
        <dbReference type="EMBL" id="NKW09437.1"/>
    </source>
</evidence>